<feature type="non-terminal residue" evidence="1">
    <location>
        <position position="102"/>
    </location>
</feature>
<dbReference type="EMBL" id="AUZZ01003961">
    <property type="protein sequence ID" value="EQD55504.1"/>
    <property type="molecule type" value="Genomic_DNA"/>
</dbReference>
<reference evidence="1" key="1">
    <citation type="submission" date="2013-08" db="EMBL/GenBank/DDBJ databases">
        <authorList>
            <person name="Mendez C."/>
            <person name="Richter M."/>
            <person name="Ferrer M."/>
            <person name="Sanchez J."/>
        </authorList>
    </citation>
    <scope>NUCLEOTIDE SEQUENCE</scope>
</reference>
<protein>
    <submittedName>
        <fullName evidence="1">CRISPR-associated protein Cas1</fullName>
    </submittedName>
</protein>
<gene>
    <name evidence="1" type="ORF">B2A_05689</name>
</gene>
<organism evidence="1">
    <name type="scientific">mine drainage metagenome</name>
    <dbReference type="NCBI Taxonomy" id="410659"/>
    <lineage>
        <taxon>unclassified sequences</taxon>
        <taxon>metagenomes</taxon>
        <taxon>ecological metagenomes</taxon>
    </lineage>
</organism>
<feature type="non-terminal residue" evidence="1">
    <location>
        <position position="1"/>
    </location>
</feature>
<name>T1BQI6_9ZZZZ</name>
<accession>T1BQI6</accession>
<dbReference type="InterPro" id="IPR042206">
    <property type="entry name" value="CRISPR-assoc_Cas1_C"/>
</dbReference>
<dbReference type="Gene3D" id="1.20.120.920">
    <property type="entry name" value="CRISPR-associated endonuclease Cas1, C-terminal domain"/>
    <property type="match status" value="1"/>
</dbReference>
<reference evidence="1" key="2">
    <citation type="journal article" date="2014" name="ISME J.">
        <title>Microbial stratification in low pH oxic and suboxic macroscopic growths along an acid mine drainage.</title>
        <authorList>
            <person name="Mendez-Garcia C."/>
            <person name="Mesa V."/>
            <person name="Sprenger R.R."/>
            <person name="Richter M."/>
            <person name="Diez M.S."/>
            <person name="Solano J."/>
            <person name="Bargiela R."/>
            <person name="Golyshina O.V."/>
            <person name="Manteca A."/>
            <person name="Ramos J.L."/>
            <person name="Gallego J.R."/>
            <person name="Llorente I."/>
            <person name="Martins Dos Santos V.A."/>
            <person name="Jensen O.N."/>
            <person name="Pelaez A.I."/>
            <person name="Sanchez J."/>
            <person name="Ferrer M."/>
        </authorList>
    </citation>
    <scope>NUCLEOTIDE SEQUENCE</scope>
</reference>
<proteinExistence type="predicted"/>
<sequence length="102" mass="10880">GVRLYASSNPKSNSGALLRQAGVYLDGHKRLAAAREIWSIMFGERPAQNLGIDQLRGAEGARVRALLPGIAKSCGIEWVVRDGSSRDPVNQAINSATSTLYG</sequence>
<comment type="caution">
    <text evidence="1">The sequence shown here is derived from an EMBL/GenBank/DDBJ whole genome shotgun (WGS) entry which is preliminary data.</text>
</comment>
<evidence type="ECO:0000313" key="1">
    <source>
        <dbReference type="EMBL" id="EQD55504.1"/>
    </source>
</evidence>
<dbReference type="AlphaFoldDB" id="T1BQI6"/>